<protein>
    <recommendedName>
        <fullName evidence="3">Copia protein</fullName>
    </recommendedName>
</protein>
<sequence>MLQSKLPIIWCDNSSTVSVVENPTHHTKMKHVEIDHHFIREKILAGQLQVNFVPSAQQIADVLTKPVTPKLFSSFRHALRVLNSSELCIQKSNKLGEC</sequence>
<evidence type="ECO:0000313" key="1">
    <source>
        <dbReference type="EMBL" id="TYI90226.1"/>
    </source>
</evidence>
<accession>A0A5D2VM05</accession>
<dbReference type="CDD" id="cd09272">
    <property type="entry name" value="RNase_HI_RT_Ty1"/>
    <property type="match status" value="1"/>
</dbReference>
<dbReference type="EMBL" id="CM017651">
    <property type="protein sequence ID" value="TYI90226.1"/>
    <property type="molecule type" value="Genomic_DNA"/>
</dbReference>
<gene>
    <name evidence="1" type="ORF">E1A91_D03G106700v1</name>
</gene>
<organism evidence="1 2">
    <name type="scientific">Gossypium mustelinum</name>
    <name type="common">Cotton</name>
    <name type="synonym">Gossypium caicoense</name>
    <dbReference type="NCBI Taxonomy" id="34275"/>
    <lineage>
        <taxon>Eukaryota</taxon>
        <taxon>Viridiplantae</taxon>
        <taxon>Streptophyta</taxon>
        <taxon>Embryophyta</taxon>
        <taxon>Tracheophyta</taxon>
        <taxon>Spermatophyta</taxon>
        <taxon>Magnoliopsida</taxon>
        <taxon>eudicotyledons</taxon>
        <taxon>Gunneridae</taxon>
        <taxon>Pentapetalae</taxon>
        <taxon>rosids</taxon>
        <taxon>malvids</taxon>
        <taxon>Malvales</taxon>
        <taxon>Malvaceae</taxon>
        <taxon>Malvoideae</taxon>
        <taxon>Gossypium</taxon>
    </lineage>
</organism>
<name>A0A5D2VM05_GOSMU</name>
<evidence type="ECO:0008006" key="3">
    <source>
        <dbReference type="Google" id="ProtNLM"/>
    </source>
</evidence>
<reference evidence="1 2" key="1">
    <citation type="submission" date="2019-07" db="EMBL/GenBank/DDBJ databases">
        <title>WGS assembly of Gossypium mustelinum.</title>
        <authorList>
            <person name="Chen Z.J."/>
            <person name="Sreedasyam A."/>
            <person name="Ando A."/>
            <person name="Song Q."/>
            <person name="De L."/>
            <person name="Hulse-Kemp A."/>
            <person name="Ding M."/>
            <person name="Ye W."/>
            <person name="Kirkbride R."/>
            <person name="Jenkins J."/>
            <person name="Plott C."/>
            <person name="Lovell J."/>
            <person name="Lin Y.-M."/>
            <person name="Vaughn R."/>
            <person name="Liu B."/>
            <person name="Li W."/>
            <person name="Simpson S."/>
            <person name="Scheffler B."/>
            <person name="Saski C."/>
            <person name="Grover C."/>
            <person name="Hu G."/>
            <person name="Conover J."/>
            <person name="Carlson J."/>
            <person name="Shu S."/>
            <person name="Boston L."/>
            <person name="Williams M."/>
            <person name="Peterson D."/>
            <person name="Mcgee K."/>
            <person name="Jones D."/>
            <person name="Wendel J."/>
            <person name="Stelly D."/>
            <person name="Grimwood J."/>
            <person name="Schmutz J."/>
        </authorList>
    </citation>
    <scope>NUCLEOTIDE SEQUENCE [LARGE SCALE GENOMIC DNA]</scope>
    <source>
        <strain evidence="1">1408120.09</strain>
    </source>
</reference>
<evidence type="ECO:0000313" key="2">
    <source>
        <dbReference type="Proteomes" id="UP000323597"/>
    </source>
</evidence>
<dbReference type="Proteomes" id="UP000323597">
    <property type="component" value="Chromosome D03"/>
</dbReference>
<dbReference type="AlphaFoldDB" id="A0A5D2VM05"/>
<proteinExistence type="predicted"/>
<keyword evidence="2" id="KW-1185">Reference proteome</keyword>